<reference evidence="3 4" key="1">
    <citation type="journal article" date="2019" name="Sci. Rep.">
        <title>Comparative genomics of chytrid fungi reveal insights into the obligate biotrophic and pathogenic lifestyle of Synchytrium endobioticum.</title>
        <authorList>
            <person name="van de Vossenberg B.T.L.H."/>
            <person name="Warris S."/>
            <person name="Nguyen H.D.T."/>
            <person name="van Gent-Pelzer M.P.E."/>
            <person name="Joly D.L."/>
            <person name="van de Geest H.C."/>
            <person name="Bonants P.J.M."/>
            <person name="Smith D.S."/>
            <person name="Levesque C.A."/>
            <person name="van der Lee T.A.J."/>
        </authorList>
    </citation>
    <scope>NUCLEOTIDE SEQUENCE [LARGE SCALE GENOMIC DNA]</scope>
    <source>
        <strain evidence="3 4">CBS 675.73</strain>
    </source>
</reference>
<feature type="region of interest" description="Disordered" evidence="2">
    <location>
        <begin position="27"/>
        <end position="206"/>
    </location>
</feature>
<feature type="compositionally biased region" description="Polar residues" evidence="2">
    <location>
        <begin position="29"/>
        <end position="48"/>
    </location>
</feature>
<dbReference type="Proteomes" id="UP000320333">
    <property type="component" value="Unassembled WGS sequence"/>
</dbReference>
<proteinExistence type="predicted"/>
<dbReference type="AlphaFoldDB" id="A0A507FQK1"/>
<keyword evidence="1" id="KW-0175">Coiled coil</keyword>
<protein>
    <submittedName>
        <fullName evidence="3">Uncharacterized protein</fullName>
    </submittedName>
</protein>
<evidence type="ECO:0000256" key="2">
    <source>
        <dbReference type="SAM" id="MobiDB-lite"/>
    </source>
</evidence>
<feature type="compositionally biased region" description="Low complexity" evidence="2">
    <location>
        <begin position="152"/>
        <end position="164"/>
    </location>
</feature>
<keyword evidence="4" id="KW-1185">Reference proteome</keyword>
<feature type="compositionally biased region" description="Polar residues" evidence="2">
    <location>
        <begin position="91"/>
        <end position="104"/>
    </location>
</feature>
<feature type="coiled-coil region" evidence="1">
    <location>
        <begin position="294"/>
        <end position="429"/>
    </location>
</feature>
<name>A0A507FQK1_9FUNG</name>
<gene>
    <name evidence="3" type="ORF">CcCBS67573_g00251</name>
</gene>
<evidence type="ECO:0000256" key="1">
    <source>
        <dbReference type="SAM" id="Coils"/>
    </source>
</evidence>
<dbReference type="SUPFAM" id="SSF90257">
    <property type="entry name" value="Myosin rod fragments"/>
    <property type="match status" value="1"/>
</dbReference>
<feature type="compositionally biased region" description="Basic and acidic residues" evidence="2">
    <location>
        <begin position="49"/>
        <end position="82"/>
    </location>
</feature>
<dbReference type="OrthoDB" id="2154025at2759"/>
<comment type="caution">
    <text evidence="3">The sequence shown here is derived from an EMBL/GenBank/DDBJ whole genome shotgun (WGS) entry which is preliminary data.</text>
</comment>
<sequence length="740" mass="82805">MKSPIAGTPSRSLSQIAASANPKWLMLSNAGSQPTSKSNNYLSANSAPHSRDNSRQPSRDNDLAVPERSRERERDLEKERGGGKPGSRSPSLNRGRSSNRTGGSPLNAALASKTSQYSDNHTSNMAGTSHAVPPMPSPPTIQTTASKTVKKSSFSDSDSDNNFSEISDLEDSPQPYTKSNAKHSRRVSTTSTPEPKHLSSLNRPNNNLRTEAAVTASIVQTAAAQVYNKSLGSINRLTSPSRSPTRMLTMATSTTTLNRLIGSMEALSQPAQIHQTQGQQPRFIHDNMSTSASLKRTENKVDEIKSIIEQQEAKMAVYSKMITNADNRIRDHIDETSETERLVLKKIKAEREGMLQELKDERHSLNTIILDAVKQLKDAQKQMRKEAEERECESCAIHVKQIAALRREINAQLAEITSLKSDIASLSKQVSSEVEVNTQLSKHLNDVQTLTHMQSETIHALTHASTDLESHLKETITHLESTTRERVKYASLAKSLQEDSDAQREEIKRLQVMLETKKMSIKEYSVMVDDYKAALSAAGLSSLLKLGHSTILKRDPDSVQSLEEFTTLILKEIQDLRKQNKKREAIEKGQSELIKNYQSELSKRDALIAANQSQLERTLETADGLQAERDYAVAKIKETVNECKRREAQFQRDLELREKGVLEVLETSNVNMKTVREGYEVERCKFKEEIKDLMRNTMALEANLKAVSKSKKEMESELSILKRKLEFKNTEFLRDMGASF</sequence>
<dbReference type="EMBL" id="QEAP01000003">
    <property type="protein sequence ID" value="TPX78543.1"/>
    <property type="molecule type" value="Genomic_DNA"/>
</dbReference>
<feature type="compositionally biased region" description="Polar residues" evidence="2">
    <location>
        <begin position="112"/>
        <end position="127"/>
    </location>
</feature>
<evidence type="ECO:0000313" key="4">
    <source>
        <dbReference type="Proteomes" id="UP000320333"/>
    </source>
</evidence>
<feature type="coiled-coil region" evidence="1">
    <location>
        <begin position="697"/>
        <end position="731"/>
    </location>
</feature>
<accession>A0A507FQK1</accession>
<evidence type="ECO:0000313" key="3">
    <source>
        <dbReference type="EMBL" id="TPX78543.1"/>
    </source>
</evidence>
<organism evidence="3 4">
    <name type="scientific">Chytriomyces confervae</name>
    <dbReference type="NCBI Taxonomy" id="246404"/>
    <lineage>
        <taxon>Eukaryota</taxon>
        <taxon>Fungi</taxon>
        <taxon>Fungi incertae sedis</taxon>
        <taxon>Chytridiomycota</taxon>
        <taxon>Chytridiomycota incertae sedis</taxon>
        <taxon>Chytridiomycetes</taxon>
        <taxon>Chytridiales</taxon>
        <taxon>Chytriomycetaceae</taxon>
        <taxon>Chytriomyces</taxon>
    </lineage>
</organism>